<dbReference type="EC" id="6.2.1.12" evidence="2"/>
<dbReference type="FunFam" id="3.30.300.30:FF:000007">
    <property type="entry name" value="4-coumarate--CoA ligase 2"/>
    <property type="match status" value="1"/>
</dbReference>
<evidence type="ECO:0000256" key="5">
    <source>
        <dbReference type="ARBA" id="ARBA00034252"/>
    </source>
</evidence>
<proteinExistence type="inferred from homology"/>
<sequence length="548" mass="59278">MADEKTEKFSFDPRSGFSPEKKTFHSLRHRVPLPPLSIPLSFPSYAISLLPSPLPHHSALIDASNSVSLSFPTFFARVRSLSTSILTHTPLRHGQVAFVLSPADVDLPVLYFSLLSLGVVVAPANPVATASELARLVRLTEPTIAFAVSATASHLPPCLPVILLDSPQFRSFLNDNLQPPPSTAAAKVFPSDLASIQFSSGTTGRLKAAALTHRSLIAMTAGFRKLRDGPQTEITFLSAPMFHSLGFFFLLNSVALGDTVVFIGGGRKATFSHTVQALETYRATQMTAAPPLVVEMGRSVEVLRHDLSSLRIVLCGGAPLSEAAAERFMARFSGVLVCQGYGSTEGGGISRMIDAEECRRQKTVGRLTENVRAKVVDPITGESLSVGQPGELCIKSPASMEGYVGDEEANSMVFDSQGWMRTGDLCYIDEDGFLHIVDRLKEMIKYKAYQVPPAELEQVLQSSPEISDAAVIPFPQEEVGQIPMAFVVRQPGSKINEAYVMNFVAKQVAPYKKIRRVAFVEAIPKSAAGKILRKDLIALALSSPIGRL</sequence>
<evidence type="ECO:0000256" key="1">
    <source>
        <dbReference type="ARBA" id="ARBA00006432"/>
    </source>
</evidence>
<dbReference type="EMBL" id="JADCNM010000003">
    <property type="protein sequence ID" value="KAG0491112.1"/>
    <property type="molecule type" value="Genomic_DNA"/>
</dbReference>
<evidence type="ECO:0000256" key="2">
    <source>
        <dbReference type="ARBA" id="ARBA00012959"/>
    </source>
</evidence>
<dbReference type="GO" id="GO:0009698">
    <property type="term" value="P:phenylpropanoid metabolic process"/>
    <property type="evidence" value="ECO:0007669"/>
    <property type="project" value="UniProtKB-ARBA"/>
</dbReference>
<feature type="domain" description="AMP-binding enzyme C-terminal" evidence="7">
    <location>
        <begin position="455"/>
        <end position="530"/>
    </location>
</feature>
<dbReference type="GO" id="GO:0016207">
    <property type="term" value="F:4-coumarate-CoA ligase activity"/>
    <property type="evidence" value="ECO:0007669"/>
    <property type="project" value="UniProtKB-EC"/>
</dbReference>
<dbReference type="OrthoDB" id="10253869at2759"/>
<dbReference type="PANTHER" id="PTHR24096:SF377">
    <property type="entry name" value="4-COUMARATE--COA LIGASE-LIKE 7"/>
    <property type="match status" value="1"/>
</dbReference>
<dbReference type="GO" id="GO:0005524">
    <property type="term" value="F:ATP binding"/>
    <property type="evidence" value="ECO:0007669"/>
    <property type="project" value="UniProtKB-KW"/>
</dbReference>
<dbReference type="Pfam" id="PF00501">
    <property type="entry name" value="AMP-binding"/>
    <property type="match status" value="1"/>
</dbReference>
<dbReference type="AlphaFoldDB" id="A0A835RS89"/>
<name>A0A835RS89_VANPL</name>
<keyword evidence="3" id="KW-0436">Ligase</keyword>
<dbReference type="Proteomes" id="UP000639772">
    <property type="component" value="Chromosome 3"/>
</dbReference>
<dbReference type="SUPFAM" id="SSF56801">
    <property type="entry name" value="Acetyl-CoA synthetase-like"/>
    <property type="match status" value="1"/>
</dbReference>
<dbReference type="InterPro" id="IPR025110">
    <property type="entry name" value="AMP-bd_C"/>
</dbReference>
<evidence type="ECO:0000313" key="9">
    <source>
        <dbReference type="Proteomes" id="UP000639772"/>
    </source>
</evidence>
<evidence type="ECO:0000256" key="4">
    <source>
        <dbReference type="ARBA" id="ARBA00022840"/>
    </source>
</evidence>
<dbReference type="InterPro" id="IPR042099">
    <property type="entry name" value="ANL_N_sf"/>
</dbReference>
<feature type="domain" description="AMP-dependent synthetase/ligase" evidence="6">
    <location>
        <begin position="55"/>
        <end position="403"/>
    </location>
</feature>
<dbReference type="Pfam" id="PF13193">
    <property type="entry name" value="AMP-binding_C"/>
    <property type="match status" value="1"/>
</dbReference>
<reference evidence="8 9" key="1">
    <citation type="journal article" date="2020" name="Nat. Food">
        <title>A phased Vanilla planifolia genome enables genetic improvement of flavour and production.</title>
        <authorList>
            <person name="Hasing T."/>
            <person name="Tang H."/>
            <person name="Brym M."/>
            <person name="Khazi F."/>
            <person name="Huang T."/>
            <person name="Chambers A.H."/>
        </authorList>
    </citation>
    <scope>NUCLEOTIDE SEQUENCE [LARGE SCALE GENOMIC DNA]</scope>
    <source>
        <tissue evidence="8">Leaf</tissue>
    </source>
</reference>
<comment type="similarity">
    <text evidence="1">Belongs to the ATP-dependent AMP-binding enzyme family.</text>
</comment>
<accession>A0A835RS89</accession>
<comment type="catalytic activity">
    <reaction evidence="5">
        <text>(E)-4-coumarate + ATP + CoA = (E)-4-coumaroyl-CoA + AMP + diphosphate</text>
        <dbReference type="Rhea" id="RHEA:19641"/>
        <dbReference type="ChEBI" id="CHEBI:12876"/>
        <dbReference type="ChEBI" id="CHEBI:30616"/>
        <dbReference type="ChEBI" id="CHEBI:33019"/>
        <dbReference type="ChEBI" id="CHEBI:57287"/>
        <dbReference type="ChEBI" id="CHEBI:85008"/>
        <dbReference type="ChEBI" id="CHEBI:456215"/>
        <dbReference type="EC" id="6.2.1.12"/>
    </reaction>
    <physiologicalReaction direction="left-to-right" evidence="5">
        <dbReference type="Rhea" id="RHEA:19642"/>
    </physiologicalReaction>
</comment>
<comment type="caution">
    <text evidence="8">The sequence shown here is derived from an EMBL/GenBank/DDBJ whole genome shotgun (WGS) entry which is preliminary data.</text>
</comment>
<dbReference type="GO" id="GO:0106290">
    <property type="term" value="F:trans-cinnamate-CoA ligase activity"/>
    <property type="evidence" value="ECO:0007669"/>
    <property type="project" value="UniProtKB-ARBA"/>
</dbReference>
<dbReference type="Gene3D" id="3.40.50.12780">
    <property type="entry name" value="N-terminal domain of ligase-like"/>
    <property type="match status" value="1"/>
</dbReference>
<evidence type="ECO:0000313" key="8">
    <source>
        <dbReference type="EMBL" id="KAG0491112.1"/>
    </source>
</evidence>
<dbReference type="InterPro" id="IPR045851">
    <property type="entry name" value="AMP-bd_C_sf"/>
</dbReference>
<dbReference type="PROSITE" id="PS00455">
    <property type="entry name" value="AMP_BINDING"/>
    <property type="match status" value="1"/>
</dbReference>
<keyword evidence="4" id="KW-0067">ATP-binding</keyword>
<gene>
    <name evidence="8" type="ORF">HPP92_007975</name>
</gene>
<evidence type="ECO:0000256" key="3">
    <source>
        <dbReference type="ARBA" id="ARBA00022598"/>
    </source>
</evidence>
<dbReference type="Gene3D" id="3.30.300.30">
    <property type="match status" value="1"/>
</dbReference>
<dbReference type="PANTHER" id="PTHR24096">
    <property type="entry name" value="LONG-CHAIN-FATTY-ACID--COA LIGASE"/>
    <property type="match status" value="1"/>
</dbReference>
<evidence type="ECO:0000259" key="7">
    <source>
        <dbReference type="Pfam" id="PF13193"/>
    </source>
</evidence>
<protein>
    <recommendedName>
        <fullName evidence="2">4-coumarate--CoA ligase</fullName>
        <ecNumber evidence="2">6.2.1.12</ecNumber>
    </recommendedName>
</protein>
<dbReference type="InterPro" id="IPR000873">
    <property type="entry name" value="AMP-dep_synth/lig_dom"/>
</dbReference>
<evidence type="ECO:0000259" key="6">
    <source>
        <dbReference type="Pfam" id="PF00501"/>
    </source>
</evidence>
<keyword evidence="4" id="KW-0547">Nucleotide-binding</keyword>
<organism evidence="8 9">
    <name type="scientific">Vanilla planifolia</name>
    <name type="common">Vanilla</name>
    <dbReference type="NCBI Taxonomy" id="51239"/>
    <lineage>
        <taxon>Eukaryota</taxon>
        <taxon>Viridiplantae</taxon>
        <taxon>Streptophyta</taxon>
        <taxon>Embryophyta</taxon>
        <taxon>Tracheophyta</taxon>
        <taxon>Spermatophyta</taxon>
        <taxon>Magnoliopsida</taxon>
        <taxon>Liliopsida</taxon>
        <taxon>Asparagales</taxon>
        <taxon>Orchidaceae</taxon>
        <taxon>Vanilloideae</taxon>
        <taxon>Vanilleae</taxon>
        <taxon>Vanilla</taxon>
    </lineage>
</organism>
<dbReference type="InterPro" id="IPR020845">
    <property type="entry name" value="AMP-binding_CS"/>
</dbReference>